<dbReference type="InterPro" id="IPR014071">
    <property type="entry name" value="Cu_transp_CopY/TcrY"/>
</dbReference>
<dbReference type="Proteomes" id="UP000051020">
    <property type="component" value="Unassembled WGS sequence"/>
</dbReference>
<evidence type="ECO:0000256" key="1">
    <source>
        <dbReference type="ARBA" id="ARBA00011046"/>
    </source>
</evidence>
<dbReference type="Gene3D" id="1.10.10.10">
    <property type="entry name" value="Winged helix-like DNA-binding domain superfamily/Winged helix DNA-binding domain"/>
    <property type="match status" value="1"/>
</dbReference>
<proteinExistence type="inferred from homology"/>
<evidence type="ECO:0000256" key="4">
    <source>
        <dbReference type="ARBA" id="ARBA00023163"/>
    </source>
</evidence>
<dbReference type="Pfam" id="PF03965">
    <property type="entry name" value="Penicillinase_R"/>
    <property type="match status" value="1"/>
</dbReference>
<dbReference type="SUPFAM" id="SSF46785">
    <property type="entry name" value="Winged helix' DNA-binding domain"/>
    <property type="match status" value="1"/>
</dbReference>
<keyword evidence="2" id="KW-0805">Transcription regulation</keyword>
<dbReference type="InterPro" id="IPR036390">
    <property type="entry name" value="WH_DNA-bd_sf"/>
</dbReference>
<dbReference type="EMBL" id="AZCU01000018">
    <property type="protein sequence ID" value="KRK23103.1"/>
    <property type="molecule type" value="Genomic_DNA"/>
</dbReference>
<keyword evidence="3" id="KW-0238">DNA-binding</keyword>
<dbReference type="NCBIfam" id="TIGR02698">
    <property type="entry name" value="CopY_TcrY"/>
    <property type="match status" value="1"/>
</dbReference>
<reference evidence="5 6" key="1">
    <citation type="journal article" date="2015" name="Genome Announc.">
        <title>Expanding the biotechnology potential of lactobacilli through comparative genomics of 213 strains and associated genera.</title>
        <authorList>
            <person name="Sun Z."/>
            <person name="Harris H.M."/>
            <person name="McCann A."/>
            <person name="Guo C."/>
            <person name="Argimon S."/>
            <person name="Zhang W."/>
            <person name="Yang X."/>
            <person name="Jeffery I.B."/>
            <person name="Cooney J.C."/>
            <person name="Kagawa T.F."/>
            <person name="Liu W."/>
            <person name="Song Y."/>
            <person name="Salvetti E."/>
            <person name="Wrobel A."/>
            <person name="Rasinkangas P."/>
            <person name="Parkhill J."/>
            <person name="Rea M.C."/>
            <person name="O'Sullivan O."/>
            <person name="Ritari J."/>
            <person name="Douillard F.P."/>
            <person name="Paul Ross R."/>
            <person name="Yang R."/>
            <person name="Briner A.E."/>
            <person name="Felis G.E."/>
            <person name="de Vos W.M."/>
            <person name="Barrangou R."/>
            <person name="Klaenhammer T.R."/>
            <person name="Caufield P.W."/>
            <person name="Cui Y."/>
            <person name="Zhang H."/>
            <person name="O'Toole P.W."/>
        </authorList>
    </citation>
    <scope>NUCLEOTIDE SEQUENCE [LARGE SCALE GENOMIC DNA]</scope>
    <source>
        <strain evidence="5 6">DSM 20314</strain>
    </source>
</reference>
<accession>A0A837R8R0</accession>
<dbReference type="InterPro" id="IPR005650">
    <property type="entry name" value="BlaI_family"/>
</dbReference>
<gene>
    <name evidence="5" type="ORF">FD24_GL001243</name>
</gene>
<dbReference type="InterPro" id="IPR036388">
    <property type="entry name" value="WH-like_DNA-bd_sf"/>
</dbReference>
<keyword evidence="4" id="KW-0804">Transcription</keyword>
<evidence type="ECO:0000313" key="5">
    <source>
        <dbReference type="EMBL" id="KRK23103.1"/>
    </source>
</evidence>
<evidence type="ECO:0000313" key="6">
    <source>
        <dbReference type="Proteomes" id="UP000051020"/>
    </source>
</evidence>
<comment type="similarity">
    <text evidence="1">Belongs to the BlaI transcriptional regulatory family.</text>
</comment>
<organism evidence="5 6">
    <name type="scientific">Lactiplantibacillus pentosus DSM 20314</name>
    <dbReference type="NCBI Taxonomy" id="1423791"/>
    <lineage>
        <taxon>Bacteria</taxon>
        <taxon>Bacillati</taxon>
        <taxon>Bacillota</taxon>
        <taxon>Bacilli</taxon>
        <taxon>Lactobacillales</taxon>
        <taxon>Lactobacillaceae</taxon>
        <taxon>Lactiplantibacillus</taxon>
    </lineage>
</organism>
<name>A0A837R8R0_LACPE</name>
<protein>
    <submittedName>
        <fullName evidence="5">Penicillinase repressor</fullName>
    </submittedName>
</protein>
<evidence type="ECO:0000256" key="2">
    <source>
        <dbReference type="ARBA" id="ARBA00023015"/>
    </source>
</evidence>
<dbReference type="GO" id="GO:0003677">
    <property type="term" value="F:DNA binding"/>
    <property type="evidence" value="ECO:0007669"/>
    <property type="project" value="UniProtKB-KW"/>
</dbReference>
<evidence type="ECO:0000256" key="3">
    <source>
        <dbReference type="ARBA" id="ARBA00023125"/>
    </source>
</evidence>
<dbReference type="AlphaFoldDB" id="A0A837R8R0"/>
<comment type="caution">
    <text evidence="5">The sequence shown here is derived from an EMBL/GenBank/DDBJ whole genome shotgun (WGS) entry which is preliminary data.</text>
</comment>
<dbReference type="PIRSF" id="PIRSF019455">
    <property type="entry name" value="CopR_AtkY"/>
    <property type="match status" value="1"/>
</dbReference>
<dbReference type="GO" id="GO:0045892">
    <property type="term" value="P:negative regulation of DNA-templated transcription"/>
    <property type="evidence" value="ECO:0007669"/>
    <property type="project" value="InterPro"/>
</dbReference>
<sequence length="146" mass="16163">MVKPLEAQTKIEISDAEWEVMRVAWTLGNVTSSQVAEVMADKMGWKTATVKTLLGRLVKKGALRAEKSGRAFTYYPMVEEQPSMDEAVKTLFGHLCQMRVGQTLTDLISETELSQTDIAALQKVLAEKAEHAPEMVECDCVPGTRC</sequence>